<organism evidence="2 3">
    <name type="scientific">Cymbomonas tetramitiformis</name>
    <dbReference type="NCBI Taxonomy" id="36881"/>
    <lineage>
        <taxon>Eukaryota</taxon>
        <taxon>Viridiplantae</taxon>
        <taxon>Chlorophyta</taxon>
        <taxon>Pyramimonadophyceae</taxon>
        <taxon>Pyramimonadales</taxon>
        <taxon>Pyramimonadaceae</taxon>
        <taxon>Cymbomonas</taxon>
    </lineage>
</organism>
<dbReference type="Proteomes" id="UP001190700">
    <property type="component" value="Unassembled WGS sequence"/>
</dbReference>
<proteinExistence type="predicted"/>
<dbReference type="AlphaFoldDB" id="A0AAE0L815"/>
<evidence type="ECO:0000256" key="1">
    <source>
        <dbReference type="SAM" id="MobiDB-lite"/>
    </source>
</evidence>
<dbReference type="EMBL" id="LGRX02007159">
    <property type="protein sequence ID" value="KAK3275551.1"/>
    <property type="molecule type" value="Genomic_DNA"/>
</dbReference>
<feature type="compositionally biased region" description="Polar residues" evidence="1">
    <location>
        <begin position="1"/>
        <end position="13"/>
    </location>
</feature>
<dbReference type="Gene3D" id="3.20.20.80">
    <property type="entry name" value="Glycosidases"/>
    <property type="match status" value="1"/>
</dbReference>
<reference evidence="2 3" key="1">
    <citation type="journal article" date="2015" name="Genome Biol. Evol.">
        <title>Comparative Genomics of a Bacterivorous Green Alga Reveals Evolutionary Causalities and Consequences of Phago-Mixotrophic Mode of Nutrition.</title>
        <authorList>
            <person name="Burns J.A."/>
            <person name="Paasch A."/>
            <person name="Narechania A."/>
            <person name="Kim E."/>
        </authorList>
    </citation>
    <scope>NUCLEOTIDE SEQUENCE [LARGE SCALE GENOMIC DNA]</scope>
    <source>
        <strain evidence="2 3">PLY_AMNH</strain>
    </source>
</reference>
<protein>
    <submittedName>
        <fullName evidence="2">Alpha-amylase</fullName>
    </submittedName>
</protein>
<name>A0AAE0L815_9CHLO</name>
<sequence length="191" mass="21112">MVSINKQQDTTWPSAFVARDATSGGYSLEDDPESDTDPVFDRGAVRAAGASAADSIERQSKHTKVAKELVPEGEEDLVVAQKKTNDEQLGGTSRDVIIDPDDKIPQVIREADEITKAVTDDKVPVIRPPCENFMPVPEAVILQGFHWNSCRADSRDPSVQKSWYKALEEKVDEISSFGITDVWLPPPSLRY</sequence>
<accession>A0AAE0L815</accession>
<comment type="caution">
    <text evidence="2">The sequence shown here is derived from an EMBL/GenBank/DDBJ whole genome shotgun (WGS) entry which is preliminary data.</text>
</comment>
<keyword evidence="3" id="KW-1185">Reference proteome</keyword>
<feature type="region of interest" description="Disordered" evidence="1">
    <location>
        <begin position="1"/>
        <end position="40"/>
    </location>
</feature>
<evidence type="ECO:0000313" key="2">
    <source>
        <dbReference type="EMBL" id="KAK3275551.1"/>
    </source>
</evidence>
<feature type="compositionally biased region" description="Acidic residues" evidence="1">
    <location>
        <begin position="28"/>
        <end position="38"/>
    </location>
</feature>
<gene>
    <name evidence="2" type="ORF">CYMTET_16321</name>
</gene>
<evidence type="ECO:0000313" key="3">
    <source>
        <dbReference type="Proteomes" id="UP001190700"/>
    </source>
</evidence>